<dbReference type="Proteomes" id="UP000198688">
    <property type="component" value="Chromosome I"/>
</dbReference>
<sequence length="68" mass="7266">MDSVSRMELVQHLETAFAAGPVTSAGLLDAATVSAARPAVLAVLEQLPKRSYGTIRDLWYELPDLPVG</sequence>
<name>A0A1H2DEG1_9ACTN</name>
<protein>
    <recommendedName>
        <fullName evidence="3">DUF2795 domain-containing protein</fullName>
    </recommendedName>
</protein>
<dbReference type="InterPro" id="IPR021527">
    <property type="entry name" value="DUF2795"/>
</dbReference>
<dbReference type="EMBL" id="LT629758">
    <property type="protein sequence ID" value="SDT80882.1"/>
    <property type="molecule type" value="Genomic_DNA"/>
</dbReference>
<accession>A0A1H2DEG1</accession>
<reference evidence="1 2" key="1">
    <citation type="submission" date="2016-10" db="EMBL/GenBank/DDBJ databases">
        <authorList>
            <person name="de Groot N.N."/>
        </authorList>
    </citation>
    <scope>NUCLEOTIDE SEQUENCE [LARGE SCALE GENOMIC DNA]</scope>
    <source>
        <strain evidence="1 2">DSM 43941</strain>
    </source>
</reference>
<evidence type="ECO:0000313" key="1">
    <source>
        <dbReference type="EMBL" id="SDT80882.1"/>
    </source>
</evidence>
<dbReference type="STRING" id="113562.SAMN04489716_9403"/>
<gene>
    <name evidence="1" type="ORF">SAMN04489716_9403</name>
</gene>
<evidence type="ECO:0000313" key="2">
    <source>
        <dbReference type="Proteomes" id="UP000198688"/>
    </source>
</evidence>
<dbReference type="Pfam" id="PF11387">
    <property type="entry name" value="DUF2795"/>
    <property type="match status" value="1"/>
</dbReference>
<keyword evidence="2" id="KW-1185">Reference proteome</keyword>
<proteinExistence type="predicted"/>
<evidence type="ECO:0008006" key="3">
    <source>
        <dbReference type="Google" id="ProtNLM"/>
    </source>
</evidence>
<dbReference type="AlphaFoldDB" id="A0A1H2DEG1"/>
<organism evidence="1 2">
    <name type="scientific">Actinoplanes derwentensis</name>
    <dbReference type="NCBI Taxonomy" id="113562"/>
    <lineage>
        <taxon>Bacteria</taxon>
        <taxon>Bacillati</taxon>
        <taxon>Actinomycetota</taxon>
        <taxon>Actinomycetes</taxon>
        <taxon>Micromonosporales</taxon>
        <taxon>Micromonosporaceae</taxon>
        <taxon>Actinoplanes</taxon>
    </lineage>
</organism>